<feature type="compositionally biased region" description="Basic and acidic residues" evidence="1">
    <location>
        <begin position="7"/>
        <end position="23"/>
    </location>
</feature>
<dbReference type="RefSeq" id="WP_311619966.1">
    <property type="nucleotide sequence ID" value="NZ_JAVREV010000015.1"/>
</dbReference>
<comment type="caution">
    <text evidence="2">The sequence shown here is derived from an EMBL/GenBank/DDBJ whole genome shotgun (WGS) entry which is preliminary data.</text>
</comment>
<evidence type="ECO:0000313" key="3">
    <source>
        <dbReference type="Proteomes" id="UP001183615"/>
    </source>
</evidence>
<dbReference type="Proteomes" id="UP001183615">
    <property type="component" value="Unassembled WGS sequence"/>
</dbReference>
<organism evidence="2 3">
    <name type="scientific">Streptomyces johnsoniae</name>
    <dbReference type="NCBI Taxonomy" id="3075532"/>
    <lineage>
        <taxon>Bacteria</taxon>
        <taxon>Bacillati</taxon>
        <taxon>Actinomycetota</taxon>
        <taxon>Actinomycetes</taxon>
        <taxon>Kitasatosporales</taxon>
        <taxon>Streptomycetaceae</taxon>
        <taxon>Streptomyces</taxon>
    </lineage>
</organism>
<sequence length="68" mass="7138">MSRITRAARETASHCHGPRRGDPADLYPSLTPLSWPEVPALPALAVLAGLLPAVLAPPPLPQPREAVA</sequence>
<protein>
    <submittedName>
        <fullName evidence="2">Uncharacterized protein</fullName>
    </submittedName>
</protein>
<evidence type="ECO:0000313" key="2">
    <source>
        <dbReference type="EMBL" id="MDT0445793.1"/>
    </source>
</evidence>
<accession>A0ABU2S9Z5</accession>
<evidence type="ECO:0000256" key="1">
    <source>
        <dbReference type="SAM" id="MobiDB-lite"/>
    </source>
</evidence>
<dbReference type="EMBL" id="JAVREV010000015">
    <property type="protein sequence ID" value="MDT0445793.1"/>
    <property type="molecule type" value="Genomic_DNA"/>
</dbReference>
<gene>
    <name evidence="2" type="ORF">RM779_24805</name>
</gene>
<name>A0ABU2S9Z5_9ACTN</name>
<feature type="region of interest" description="Disordered" evidence="1">
    <location>
        <begin position="1"/>
        <end position="24"/>
    </location>
</feature>
<proteinExistence type="predicted"/>
<reference evidence="3" key="1">
    <citation type="submission" date="2023-07" db="EMBL/GenBank/DDBJ databases">
        <title>30 novel species of actinomycetes from the DSMZ collection.</title>
        <authorList>
            <person name="Nouioui I."/>
        </authorList>
    </citation>
    <scope>NUCLEOTIDE SEQUENCE [LARGE SCALE GENOMIC DNA]</scope>
    <source>
        <strain evidence="3">DSM 41886</strain>
    </source>
</reference>
<keyword evidence="3" id="KW-1185">Reference proteome</keyword>